<gene>
    <name evidence="2" type="ORF">IB286_11480</name>
</gene>
<evidence type="ECO:0000256" key="1">
    <source>
        <dbReference type="ARBA" id="ARBA00006450"/>
    </source>
</evidence>
<evidence type="ECO:0000313" key="2">
    <source>
        <dbReference type="EMBL" id="MBD2859628.1"/>
    </source>
</evidence>
<sequence>MVVSDYLEIPWQKLSEDALQGMLEELVTRDGTDYGERELSEGEKIEQLRESLISGKALIAFDPGSESWAVLPKT</sequence>
<dbReference type="InterPro" id="IPR036685">
    <property type="entry name" value="YehU-like_sf"/>
</dbReference>
<proteinExistence type="inferred from homology"/>
<dbReference type="AlphaFoldDB" id="A0A927C3R9"/>
<comment type="caution">
    <text evidence="2">The sequence shown here is derived from an EMBL/GenBank/DDBJ whole genome shotgun (WGS) entry which is preliminary data.</text>
</comment>
<protein>
    <submittedName>
        <fullName evidence="2">YheU family protein</fullName>
    </submittedName>
</protein>
<dbReference type="Pfam" id="PF06794">
    <property type="entry name" value="UPF0270"/>
    <property type="match status" value="1"/>
</dbReference>
<dbReference type="SUPFAM" id="SSF118001">
    <property type="entry name" value="YehU-like"/>
    <property type="match status" value="1"/>
</dbReference>
<reference evidence="2" key="1">
    <citation type="submission" date="2020-09" db="EMBL/GenBank/DDBJ databases">
        <authorList>
            <person name="Yoon J.-W."/>
        </authorList>
    </citation>
    <scope>NUCLEOTIDE SEQUENCE</scope>
    <source>
        <strain evidence="2">KMU-158</strain>
    </source>
</reference>
<dbReference type="EMBL" id="JACXLD010000006">
    <property type="protein sequence ID" value="MBD2859628.1"/>
    <property type="molecule type" value="Genomic_DNA"/>
</dbReference>
<keyword evidence="3" id="KW-1185">Reference proteome</keyword>
<dbReference type="Proteomes" id="UP000610558">
    <property type="component" value="Unassembled WGS sequence"/>
</dbReference>
<comment type="similarity">
    <text evidence="1">Belongs to the UPF0270 family.</text>
</comment>
<dbReference type="Gene3D" id="1.10.10.610">
    <property type="entry name" value="YehU-like"/>
    <property type="match status" value="1"/>
</dbReference>
<name>A0A927C3R9_9GAMM</name>
<organism evidence="2 3">
    <name type="scientific">Spongiibacter pelagi</name>
    <dbReference type="NCBI Taxonomy" id="2760804"/>
    <lineage>
        <taxon>Bacteria</taxon>
        <taxon>Pseudomonadati</taxon>
        <taxon>Pseudomonadota</taxon>
        <taxon>Gammaproteobacteria</taxon>
        <taxon>Cellvibrionales</taxon>
        <taxon>Spongiibacteraceae</taxon>
        <taxon>Spongiibacter</taxon>
    </lineage>
</organism>
<dbReference type="InterPro" id="IPR010648">
    <property type="entry name" value="UPF0270"/>
</dbReference>
<evidence type="ECO:0000313" key="3">
    <source>
        <dbReference type="Proteomes" id="UP000610558"/>
    </source>
</evidence>
<accession>A0A927C3R9</accession>